<feature type="transmembrane region" description="Helical" evidence="1">
    <location>
        <begin position="89"/>
        <end position="106"/>
    </location>
</feature>
<feature type="transmembrane region" description="Helical" evidence="1">
    <location>
        <begin position="443"/>
        <end position="463"/>
    </location>
</feature>
<feature type="transmembrane region" description="Helical" evidence="1">
    <location>
        <begin position="555"/>
        <end position="575"/>
    </location>
</feature>
<dbReference type="OrthoDB" id="4320047at2"/>
<evidence type="ECO:0000313" key="2">
    <source>
        <dbReference type="EMBL" id="TKA08806.1"/>
    </source>
</evidence>
<keyword evidence="3" id="KW-1185">Reference proteome</keyword>
<feature type="transmembrane region" description="Helical" evidence="1">
    <location>
        <begin position="267"/>
        <end position="288"/>
    </location>
</feature>
<feature type="transmembrane region" description="Helical" evidence="1">
    <location>
        <begin position="346"/>
        <end position="369"/>
    </location>
</feature>
<accession>A0A4U0SH13</accession>
<dbReference type="Gene3D" id="3.40.50.1820">
    <property type="entry name" value="alpha/beta hydrolase"/>
    <property type="match status" value="1"/>
</dbReference>
<dbReference type="AlphaFoldDB" id="A0A4U0SH13"/>
<organism evidence="2 3">
    <name type="scientific">Actinacidiphila oryziradicis</name>
    <dbReference type="NCBI Taxonomy" id="2571141"/>
    <lineage>
        <taxon>Bacteria</taxon>
        <taxon>Bacillati</taxon>
        <taxon>Actinomycetota</taxon>
        <taxon>Actinomycetes</taxon>
        <taxon>Kitasatosporales</taxon>
        <taxon>Streptomycetaceae</taxon>
        <taxon>Actinacidiphila</taxon>
    </lineage>
</organism>
<sequence length="786" mass="83739">MARDIPPTQPGAGQAPLSLELLVHGVGGTTPQIMLNDPRITRLCGDYTAGIYRRTDDVDAEQRPGAYHGKPVPDAFSWSNLTSGDGSRALWLLLLPFMVANLAYWMRPAADTPGLRRTYDILVRIIALSLTVLLVAAVSEVAVDLVAWQCAGQMTCIADKSWLGWLAGREPGQRLAIAAWVPLGLTMLLWWLSHRTWYAYESQAPIERDQRAAPDAPPLAGAGFWYGRRAVARLRAAHTAAGLLTVSVMVLVPALTRDQHSGPRLAAMGWALVTLLAALAGAAVAVTWSAGRSEDKLDHELDRTLVRFLLGGSVTALMATGAYVSWHRPGWRAQGHLPPSTAFCWLTLLQGALVVALGVTAVLMHRTQVRAERSGGRGRADDGMAAMRRIALHGLGGPAVAVLACGLGGILTGGMAQRVADWLDRGSTPGSGGNGVAGPPVLLSWQASTIPLVIAVVIVVAVAEGRRLWQRTKELEGSVPAQYPGESLHPERTRQIAGAQARAGLTDSAPLLVGVTAVAAVLLGAGALAGAWASGRVPGEATTQWPGVLHAGAEAAQGMGSWLVGASVVAMVALGRRAYRSAGARRTVGILWDIGTFWPRAAHPFAPPCYAERAVPDLTWRMTTWTAQYPSGRIILSGHSQGTVLAAAAAWQLDPATRDRIALLTYGSPLERLYGRWFPAYFGPAQLRQLHGELRAWRNLWRRTDPIGGPVRICGGGPDVDCPPLKDPAAYGRTPAYPLPAPILTHFDYQADPAFAVERTMLLVRLTQERAPSGLPLQDSAGRSSG</sequence>
<comment type="caution">
    <text evidence="2">The sequence shown here is derived from an EMBL/GenBank/DDBJ whole genome shotgun (WGS) entry which is preliminary data.</text>
</comment>
<dbReference type="EMBL" id="SUMC01000027">
    <property type="protein sequence ID" value="TKA08806.1"/>
    <property type="molecule type" value="Genomic_DNA"/>
</dbReference>
<keyword evidence="1" id="KW-0472">Membrane</keyword>
<dbReference type="Proteomes" id="UP000305778">
    <property type="component" value="Unassembled WGS sequence"/>
</dbReference>
<name>A0A4U0SH13_9ACTN</name>
<keyword evidence="1" id="KW-1133">Transmembrane helix</keyword>
<keyword evidence="1" id="KW-0812">Transmembrane</keyword>
<reference evidence="2 3" key="1">
    <citation type="submission" date="2019-04" db="EMBL/GenBank/DDBJ databases">
        <title>Streptomyces oryziradicis sp. nov., a novel actinomycete isolated from rhizosphere soil of rice (Oryza sativa L.).</title>
        <authorList>
            <person name="Li C."/>
        </authorList>
    </citation>
    <scope>NUCLEOTIDE SEQUENCE [LARGE SCALE GENOMIC DNA]</scope>
    <source>
        <strain evidence="2 3">NEAU-C40</strain>
    </source>
</reference>
<gene>
    <name evidence="2" type="ORF">FCI23_25945</name>
</gene>
<feature type="transmembrane region" description="Helical" evidence="1">
    <location>
        <begin position="308"/>
        <end position="326"/>
    </location>
</feature>
<feature type="transmembrane region" description="Helical" evidence="1">
    <location>
        <begin position="390"/>
        <end position="411"/>
    </location>
</feature>
<evidence type="ECO:0000256" key="1">
    <source>
        <dbReference type="SAM" id="Phobius"/>
    </source>
</evidence>
<proteinExistence type="predicted"/>
<dbReference type="RefSeq" id="WP_136726349.1">
    <property type="nucleotide sequence ID" value="NZ_SUMC01000027.1"/>
</dbReference>
<feature type="transmembrane region" description="Helical" evidence="1">
    <location>
        <begin position="236"/>
        <end position="255"/>
    </location>
</feature>
<dbReference type="SUPFAM" id="SSF53474">
    <property type="entry name" value="alpha/beta-Hydrolases"/>
    <property type="match status" value="1"/>
</dbReference>
<protein>
    <submittedName>
        <fullName evidence="2">Lipase family protein</fullName>
    </submittedName>
</protein>
<dbReference type="InterPro" id="IPR029058">
    <property type="entry name" value="AB_hydrolase_fold"/>
</dbReference>
<feature type="transmembrane region" description="Helical" evidence="1">
    <location>
        <begin position="175"/>
        <end position="192"/>
    </location>
</feature>
<feature type="transmembrane region" description="Helical" evidence="1">
    <location>
        <begin position="118"/>
        <end position="138"/>
    </location>
</feature>
<feature type="transmembrane region" description="Helical" evidence="1">
    <location>
        <begin position="511"/>
        <end position="535"/>
    </location>
</feature>
<evidence type="ECO:0000313" key="3">
    <source>
        <dbReference type="Proteomes" id="UP000305778"/>
    </source>
</evidence>